<dbReference type="Proteomes" id="UP000680866">
    <property type="component" value="Chromosome"/>
</dbReference>
<proteinExistence type="predicted"/>
<accession>A0A810NC36</accession>
<evidence type="ECO:0000259" key="1">
    <source>
        <dbReference type="Pfam" id="PF02538"/>
    </source>
</evidence>
<dbReference type="PANTHER" id="PTHR11365:SF23">
    <property type="entry name" value="HYPOTHETICAL 5-OXOPROLINASE (EUROFUNG)-RELATED"/>
    <property type="match status" value="1"/>
</dbReference>
<dbReference type="GO" id="GO:0017168">
    <property type="term" value="F:5-oxoprolinase (ATP-hydrolyzing) activity"/>
    <property type="evidence" value="ECO:0007669"/>
    <property type="project" value="TreeGrafter"/>
</dbReference>
<dbReference type="EMBL" id="AP023359">
    <property type="protein sequence ID" value="BCJ68885.1"/>
    <property type="molecule type" value="Genomic_DNA"/>
</dbReference>
<dbReference type="KEGG" id="pry:Prubr_59060"/>
<dbReference type="GO" id="GO:0006749">
    <property type="term" value="P:glutathione metabolic process"/>
    <property type="evidence" value="ECO:0007669"/>
    <property type="project" value="TreeGrafter"/>
</dbReference>
<dbReference type="Pfam" id="PF02538">
    <property type="entry name" value="Hydantoinase_B"/>
    <property type="match status" value="1"/>
</dbReference>
<organism evidence="2 3">
    <name type="scientific">Polymorphospora rubra</name>
    <dbReference type="NCBI Taxonomy" id="338584"/>
    <lineage>
        <taxon>Bacteria</taxon>
        <taxon>Bacillati</taxon>
        <taxon>Actinomycetota</taxon>
        <taxon>Actinomycetes</taxon>
        <taxon>Micromonosporales</taxon>
        <taxon>Micromonosporaceae</taxon>
        <taxon>Polymorphospora</taxon>
    </lineage>
</organism>
<gene>
    <name evidence="2" type="primary">hyuB_2</name>
    <name evidence="2" type="ORF">Prubr_59060</name>
</gene>
<reference evidence="2" key="1">
    <citation type="submission" date="2020-08" db="EMBL/GenBank/DDBJ databases">
        <title>Whole genome shotgun sequence of Polymorphospora rubra NBRC 101157.</title>
        <authorList>
            <person name="Komaki H."/>
            <person name="Tamura T."/>
        </authorList>
    </citation>
    <scope>NUCLEOTIDE SEQUENCE</scope>
    <source>
        <strain evidence="2">NBRC 101157</strain>
    </source>
</reference>
<dbReference type="GO" id="GO:0005829">
    <property type="term" value="C:cytosol"/>
    <property type="evidence" value="ECO:0007669"/>
    <property type="project" value="TreeGrafter"/>
</dbReference>
<dbReference type="AlphaFoldDB" id="A0A810NC36"/>
<dbReference type="PANTHER" id="PTHR11365">
    <property type="entry name" value="5-OXOPROLINASE RELATED"/>
    <property type="match status" value="1"/>
</dbReference>
<dbReference type="InterPro" id="IPR003692">
    <property type="entry name" value="Hydantoinase_B"/>
</dbReference>
<evidence type="ECO:0000313" key="2">
    <source>
        <dbReference type="EMBL" id="BCJ68885.1"/>
    </source>
</evidence>
<name>A0A810NC36_9ACTN</name>
<protein>
    <submittedName>
        <fullName evidence="2">5-oxoprolinase</fullName>
    </submittedName>
</protein>
<dbReference type="InterPro" id="IPR045079">
    <property type="entry name" value="Oxoprolinase-like"/>
</dbReference>
<feature type="domain" description="Hydantoinase B/oxoprolinase" evidence="1">
    <location>
        <begin position="5"/>
        <end position="530"/>
    </location>
</feature>
<sequence length="562" mass="60207">MTTLDGATVEVVRSYLLSAAEEMRATLIRTSFNPVIYEVHDFGMSMYDADLRLVAEATGLTFFLGANDFSLRKGVDYVGLDNLHRGDVVLLNFPYWNAAHASDATLFAPVFQPDPADPDADGTLVGFLCVRAHWMDLGAKDPGYVLDSTDMHQEGLIFPGTKVVSRGVPVHEIHELIRFNSRMPAEVLGDLHAQIAALRTGERRYLEILAKFGRPTVEAAIDAMIADGEARSRAALAALPQGTWTAEDWVDDDGITEDPVKMRVTVTIADGTFTVDFAGSAPATAGPINMPYGATEAICKVILKSLTSPDQPSNAGTVAPLKVLAEPGTLFHAVYPQPTFTLWTGIVAVELILKALAQGMPDLLPASSGGDVPGFMMVGIHPDTGQMFAVSNNDPVGWGATTDHDGMNAATHVSGSTGRITPIEVLEARTGMFFERMEFRADSGGAGRFRGGSGLRRDIRFVTPGEFLSVIKKTRSRPWALDGGLEPDPNQVVVFPGTDREARVSTKRTRVEVGDRITLLTAGGGGHGAPRDRDPEAVRLDVAEGFVSPAAARDVYGVDTDG</sequence>
<keyword evidence="3" id="KW-1185">Reference proteome</keyword>
<evidence type="ECO:0000313" key="3">
    <source>
        <dbReference type="Proteomes" id="UP000680866"/>
    </source>
</evidence>
<dbReference type="RefSeq" id="WP_212818054.1">
    <property type="nucleotide sequence ID" value="NZ_AP023359.1"/>
</dbReference>